<dbReference type="InterPro" id="IPR036397">
    <property type="entry name" value="RNaseH_sf"/>
</dbReference>
<protein>
    <submittedName>
        <fullName evidence="2">Integrase, catalytic region</fullName>
    </submittedName>
</protein>
<dbReference type="InterPro" id="IPR001584">
    <property type="entry name" value="Integrase_cat-core"/>
</dbReference>
<dbReference type="GO" id="GO:0003676">
    <property type="term" value="F:nucleic acid binding"/>
    <property type="evidence" value="ECO:0007669"/>
    <property type="project" value="InterPro"/>
</dbReference>
<accession>A0A1Z4GCE6</accession>
<keyword evidence="3" id="KW-1185">Reference proteome</keyword>
<dbReference type="SUPFAM" id="SSF53098">
    <property type="entry name" value="Ribonuclease H-like"/>
    <property type="match status" value="1"/>
</dbReference>
<dbReference type="EMBL" id="AP018174">
    <property type="protein sequence ID" value="BAY14996.1"/>
    <property type="molecule type" value="Genomic_DNA"/>
</dbReference>
<proteinExistence type="predicted"/>
<dbReference type="Proteomes" id="UP000218287">
    <property type="component" value="Chromosome"/>
</dbReference>
<dbReference type="InterPro" id="IPR012337">
    <property type="entry name" value="RNaseH-like_sf"/>
</dbReference>
<organism evidence="2 3">
    <name type="scientific">Anabaenopsis circularis NIES-21</name>
    <dbReference type="NCBI Taxonomy" id="1085406"/>
    <lineage>
        <taxon>Bacteria</taxon>
        <taxon>Bacillati</taxon>
        <taxon>Cyanobacteriota</taxon>
        <taxon>Cyanophyceae</taxon>
        <taxon>Nostocales</taxon>
        <taxon>Nodulariaceae</taxon>
        <taxon>Anabaenopsis</taxon>
    </lineage>
</organism>
<dbReference type="OrthoDB" id="501284at2"/>
<name>A0A1Z4GCE6_9CYAN</name>
<evidence type="ECO:0000259" key="1">
    <source>
        <dbReference type="PROSITE" id="PS50994"/>
    </source>
</evidence>
<gene>
    <name evidence="2" type="ORF">NIES21_07820</name>
</gene>
<reference evidence="2 3" key="1">
    <citation type="submission" date="2017-06" db="EMBL/GenBank/DDBJ databases">
        <title>Genome sequencing of cyanobaciteial culture collection at National Institute for Environmental Studies (NIES).</title>
        <authorList>
            <person name="Hirose Y."/>
            <person name="Shimura Y."/>
            <person name="Fujisawa T."/>
            <person name="Nakamura Y."/>
            <person name="Kawachi M."/>
        </authorList>
    </citation>
    <scope>NUCLEOTIDE SEQUENCE [LARGE SCALE GENOMIC DNA]</scope>
    <source>
        <strain evidence="2 3">NIES-21</strain>
    </source>
</reference>
<sequence length="757" mass="87725">MCCLAHINDIFCQCVSPKPYKQGYLKQQYILNEQVEANVQEIIVNYPGINLTNLLEKAKNATIDDINTLIALEKVYVNLSEVALVEQEKVHLFRDKATAEAYITATHDYCEPVSSNVSIVELKVGSSFLLDGKSLTIDHIGESKIILRGEQGIIRWTYAEFQQLIELGEIINLQTENHTTLDEEGWQYFLEASPKALETANYRYAAIKPFLGKELDNSQKCDLSERTLRDWKAKYRKAQQKYGCGFIGLIPQYKGNPTPRYSDEDLEFIDEVIEEQYETFKQKNVWQTYELLRDKWQKSGRISPLPSHTFYYERVKKRNSYQQTKKRTGSRAANNLLGPWLIRPTTPRHGDRPLEIVHIDHTQLDIECICPYSGQNLGRPWVTGMIDAYSRRILALYLTFDNPSYRSCMMAIRICVQRFGRFPEWIVVDNGKEFSSTYFETLLARFEASKKHRPKDCPKFSSIIERWFGSQNTEFINNLRGNTQIMKHVRLVKKANNPKNLAVWNLEELYDYLAFGYAYGVYDKAEHPALEGMSPHKAFELGLAKTGHRPHQYIKYDEQFKILTLPTNNKGTAKVIPGQGIRVNYQNYWTDEFYSVENQSIPVRYDPLDCGVTYAYVNNHWVKCLSNYYMKFQGHSEKAVAIATTICRRKRQIYNQSQYVGSKEIVDLLNNAEEHEELILQIRRDQSAKLVFNLIEGTLSSAVLLNVSNTEQHSSHDSQKIEENLDLIDLKEEILQPSIPKKFNPDDIQAFAEEELW</sequence>
<dbReference type="GO" id="GO:0015074">
    <property type="term" value="P:DNA integration"/>
    <property type="evidence" value="ECO:0007669"/>
    <property type="project" value="InterPro"/>
</dbReference>
<dbReference type="Gene3D" id="3.30.420.10">
    <property type="entry name" value="Ribonuclease H-like superfamily/Ribonuclease H"/>
    <property type="match status" value="1"/>
</dbReference>
<evidence type="ECO:0000313" key="2">
    <source>
        <dbReference type="EMBL" id="BAY14996.1"/>
    </source>
</evidence>
<evidence type="ECO:0000313" key="3">
    <source>
        <dbReference type="Proteomes" id="UP000218287"/>
    </source>
</evidence>
<dbReference type="PROSITE" id="PS50994">
    <property type="entry name" value="INTEGRASE"/>
    <property type="match status" value="1"/>
</dbReference>
<feature type="domain" description="Integrase catalytic" evidence="1">
    <location>
        <begin position="349"/>
        <end position="543"/>
    </location>
</feature>
<dbReference type="AlphaFoldDB" id="A0A1Z4GCE6"/>